<evidence type="ECO:0008006" key="4">
    <source>
        <dbReference type="Google" id="ProtNLM"/>
    </source>
</evidence>
<dbReference type="AlphaFoldDB" id="A0A2Z3H408"/>
<name>A0A2Z3H408_9BACT</name>
<evidence type="ECO:0000313" key="2">
    <source>
        <dbReference type="EMBL" id="AWM35700.1"/>
    </source>
</evidence>
<evidence type="ECO:0000313" key="3">
    <source>
        <dbReference type="Proteomes" id="UP000245802"/>
    </source>
</evidence>
<proteinExistence type="predicted"/>
<protein>
    <recommendedName>
        <fullName evidence="4">DUF1573 domain-containing protein</fullName>
    </recommendedName>
</protein>
<feature type="signal peptide" evidence="1">
    <location>
        <begin position="1"/>
        <end position="25"/>
    </location>
</feature>
<dbReference type="Proteomes" id="UP000245802">
    <property type="component" value="Chromosome"/>
</dbReference>
<gene>
    <name evidence="2" type="ORF">C1280_00780</name>
</gene>
<evidence type="ECO:0000256" key="1">
    <source>
        <dbReference type="SAM" id="SignalP"/>
    </source>
</evidence>
<organism evidence="2 3">
    <name type="scientific">Gemmata obscuriglobus</name>
    <dbReference type="NCBI Taxonomy" id="114"/>
    <lineage>
        <taxon>Bacteria</taxon>
        <taxon>Pseudomonadati</taxon>
        <taxon>Planctomycetota</taxon>
        <taxon>Planctomycetia</taxon>
        <taxon>Gemmatales</taxon>
        <taxon>Gemmataceae</taxon>
        <taxon>Gemmata</taxon>
    </lineage>
</organism>
<sequence>MRTKVCLALLVLAAGVLAGAFFLRAGPVDTAGATGPTGPTPPPPPVLDVPAAVELGRWPGAEPRQVRLQIGNTSGQPVHVVGVLETCTPDGCVKTATELPAVVPPGGHLELVLLCTRWEPGPYSCNFEIYTDIPGCLVTTVRLTGTVE</sequence>
<dbReference type="EMBL" id="CP025958">
    <property type="protein sequence ID" value="AWM35700.1"/>
    <property type="molecule type" value="Genomic_DNA"/>
</dbReference>
<dbReference type="RefSeq" id="WP_010037136.1">
    <property type="nucleotide sequence ID" value="NZ_CP025958.1"/>
</dbReference>
<reference evidence="2 3" key="1">
    <citation type="submission" date="2018-01" db="EMBL/GenBank/DDBJ databases">
        <title>G. obscuriglobus.</title>
        <authorList>
            <person name="Franke J."/>
            <person name="Blomberg W."/>
            <person name="Selmecki A."/>
        </authorList>
    </citation>
    <scope>NUCLEOTIDE SEQUENCE [LARGE SCALE GENOMIC DNA]</scope>
    <source>
        <strain evidence="2 3">DSM 5831</strain>
    </source>
</reference>
<keyword evidence="3" id="KW-1185">Reference proteome</keyword>
<keyword evidence="1" id="KW-0732">Signal</keyword>
<dbReference type="KEGG" id="gog:C1280_00780"/>
<feature type="chain" id="PRO_5016425729" description="DUF1573 domain-containing protein" evidence="1">
    <location>
        <begin position="26"/>
        <end position="148"/>
    </location>
</feature>
<accession>A0A2Z3H408</accession>